<keyword evidence="2" id="KW-0813">Transport</keyword>
<dbReference type="PANTHER" id="PTHR30175:SF1">
    <property type="entry name" value="PTS SYSTEM ARBUTIN-, CELLOBIOSE-, AND SALICIN-SPECIFIC EIIBC COMPONENT-RELATED"/>
    <property type="match status" value="1"/>
</dbReference>
<keyword evidence="5" id="KW-0808">Transferase</keyword>
<dbReference type="PROSITE" id="PS01035">
    <property type="entry name" value="PTS_EIIB_TYPE_1_CYS"/>
    <property type="match status" value="1"/>
</dbReference>
<dbReference type="InterPro" id="IPR036878">
    <property type="entry name" value="Glu_permease_IIB"/>
</dbReference>
<feature type="transmembrane region" description="Helical" evidence="12">
    <location>
        <begin position="167"/>
        <end position="186"/>
    </location>
</feature>
<evidence type="ECO:0000256" key="7">
    <source>
        <dbReference type="ARBA" id="ARBA00022692"/>
    </source>
</evidence>
<dbReference type="NCBIfam" id="TIGR00830">
    <property type="entry name" value="PTBA"/>
    <property type="match status" value="1"/>
</dbReference>
<dbReference type="PROSITE" id="PS51103">
    <property type="entry name" value="PTS_EIIC_TYPE_1"/>
    <property type="match status" value="1"/>
</dbReference>
<keyword evidence="17" id="KW-1185">Reference proteome</keyword>
<evidence type="ECO:0000259" key="13">
    <source>
        <dbReference type="PROSITE" id="PS51093"/>
    </source>
</evidence>
<evidence type="ECO:0000259" key="15">
    <source>
        <dbReference type="PROSITE" id="PS51103"/>
    </source>
</evidence>
<dbReference type="InterPro" id="IPR013013">
    <property type="entry name" value="PTS_EIIC_1"/>
</dbReference>
<dbReference type="PANTHER" id="PTHR30175">
    <property type="entry name" value="PHOSPHOTRANSFERASE SYSTEM TRANSPORT PROTEIN"/>
    <property type="match status" value="1"/>
</dbReference>
<protein>
    <submittedName>
        <fullName evidence="16">PTS beta-glucoside transporter subunit EIIBCA</fullName>
    </submittedName>
</protein>
<comment type="caution">
    <text evidence="16">The sequence shown here is derived from an EMBL/GenBank/DDBJ whole genome shotgun (WGS) entry which is preliminary data.</text>
</comment>
<dbReference type="PROSITE" id="PS51093">
    <property type="entry name" value="PTS_EIIA_TYPE_1"/>
    <property type="match status" value="1"/>
</dbReference>
<keyword evidence="6" id="KW-0598">Phosphotransferase system</keyword>
<dbReference type="InterPro" id="IPR050558">
    <property type="entry name" value="PTS_Sugar-Specific_Components"/>
</dbReference>
<evidence type="ECO:0000256" key="1">
    <source>
        <dbReference type="ARBA" id="ARBA00004651"/>
    </source>
</evidence>
<dbReference type="CDD" id="cd00212">
    <property type="entry name" value="PTS_IIB_glc"/>
    <property type="match status" value="1"/>
</dbReference>
<feature type="transmembrane region" description="Helical" evidence="12">
    <location>
        <begin position="232"/>
        <end position="251"/>
    </location>
</feature>
<dbReference type="AlphaFoldDB" id="A0A419SUE5"/>
<evidence type="ECO:0000256" key="11">
    <source>
        <dbReference type="PROSITE-ProRule" id="PRU00421"/>
    </source>
</evidence>
<evidence type="ECO:0000256" key="3">
    <source>
        <dbReference type="ARBA" id="ARBA00022475"/>
    </source>
</evidence>
<name>A0A419SUE5_9FIRM</name>
<dbReference type="InterPro" id="IPR011297">
    <property type="entry name" value="PTS_IIABC_b_glu"/>
</dbReference>
<dbReference type="Proteomes" id="UP000284277">
    <property type="component" value="Unassembled WGS sequence"/>
</dbReference>
<reference evidence="16 17" key="1">
    <citation type="submission" date="2016-08" db="EMBL/GenBank/DDBJ databases">
        <title>A new outlook on sporulation: Clostridium algidixylanolyticum.</title>
        <authorList>
            <person name="Poppleton D.I."/>
            <person name="Gribaldo S."/>
        </authorList>
    </citation>
    <scope>NUCLEOTIDE SEQUENCE [LARGE SCALE GENOMIC DNA]</scope>
    <source>
        <strain evidence="16 17">SPL73</strain>
    </source>
</reference>
<feature type="transmembrane region" description="Helical" evidence="12">
    <location>
        <begin position="122"/>
        <end position="147"/>
    </location>
</feature>
<accession>A0A419SUE5</accession>
<dbReference type="GO" id="GO:0015771">
    <property type="term" value="P:trehalose transport"/>
    <property type="evidence" value="ECO:0007669"/>
    <property type="project" value="TreeGrafter"/>
</dbReference>
<organism evidence="16 17">
    <name type="scientific">Lacrimispora algidixylanolytica</name>
    <dbReference type="NCBI Taxonomy" id="94868"/>
    <lineage>
        <taxon>Bacteria</taxon>
        <taxon>Bacillati</taxon>
        <taxon>Bacillota</taxon>
        <taxon>Clostridia</taxon>
        <taxon>Lachnospirales</taxon>
        <taxon>Lachnospiraceae</taxon>
        <taxon>Lacrimispora</taxon>
    </lineage>
</organism>
<dbReference type="FunFam" id="3.30.1360.60:FF:000001">
    <property type="entry name" value="PTS system glucose-specific IIBC component PtsG"/>
    <property type="match status" value="1"/>
</dbReference>
<sequence>MGLFILSFRPDEKIRKYLKGVLDMNYNQIAKDILTNVGGSSNVKGLTHCFTRLRFQLKDSKKANKETIEQLEGVISVVESGGQFQVVLGTKVNNVYDAIVPMISIDETTEISEEKVSIWNRILIAVSAMFTPMVPAIAASGLLKGFLTIAKILAAKQGVDITVNQTYTLIMAGTDALFYFMPVILAYTSAKVFKANEFIAMALGGTMCYPSVVALMTGKDVVSMFGVTITKASYASSVIPIIIGVFILSYIQKFLEKVIPEVLKIILVPGLSLLVMLPATFMVFGPIGIYIGNAITFVYTGMMNLSPAICGAFIGGMWCVFVIFGAHRALLPIGINDVAQFGHQNLLAFAGAANFSQGGAALGVMLKTKNKDLKTVAASAAISASVCGITEPAIYGCNLRLKRPMIYAIICGAIGGAIMGVGGVYGDSFANNGILTFATYAAFGMKPFVYYLIGVGVSFFGAMILTYLFGFDEMGDKKKKANAAAEVETAELEVASELKVNELDPSEADLLIYSPIEGEAVSMTKVNDEVFSSLALGNGIAIIPEKGEVVAPEDCTVTLIYPTLHALGLMLDNGVEMIIHVGIDTVQLEGKHFEKFVEEGSHIKKGTKILAFDIDALKKDGYDTIVPIIVSNTPVFQQVSGISGKGATLEKPVIAIKKNQ</sequence>
<dbReference type="SUPFAM" id="SSF51261">
    <property type="entry name" value="Duplicated hybrid motif"/>
    <property type="match status" value="1"/>
</dbReference>
<proteinExistence type="predicted"/>
<comment type="subcellular location">
    <subcellularLocation>
        <location evidence="1">Cell membrane</location>
        <topology evidence="1">Multi-pass membrane protein</topology>
    </subcellularLocation>
</comment>
<feature type="transmembrane region" description="Helical" evidence="12">
    <location>
        <begin position="198"/>
        <end position="217"/>
    </location>
</feature>
<feature type="active site" description="Phosphocysteine intermediate; for EIIB activity" evidence="11">
    <location>
        <position position="49"/>
    </location>
</feature>
<keyword evidence="4" id="KW-0762">Sugar transport</keyword>
<feature type="transmembrane region" description="Helical" evidence="12">
    <location>
        <begin position="448"/>
        <end position="470"/>
    </location>
</feature>
<evidence type="ECO:0000256" key="8">
    <source>
        <dbReference type="ARBA" id="ARBA00022777"/>
    </source>
</evidence>
<dbReference type="GO" id="GO:0008982">
    <property type="term" value="F:protein-N(PI)-phosphohistidine-sugar phosphotransferase activity"/>
    <property type="evidence" value="ECO:0007669"/>
    <property type="project" value="InterPro"/>
</dbReference>
<dbReference type="GO" id="GO:0005886">
    <property type="term" value="C:plasma membrane"/>
    <property type="evidence" value="ECO:0007669"/>
    <property type="project" value="UniProtKB-SubCell"/>
</dbReference>
<keyword evidence="8" id="KW-0418">Kinase</keyword>
<evidence type="ECO:0000256" key="10">
    <source>
        <dbReference type="ARBA" id="ARBA00023136"/>
    </source>
</evidence>
<dbReference type="Gene3D" id="2.70.70.10">
    <property type="entry name" value="Glucose Permease (Domain IIA)"/>
    <property type="match status" value="1"/>
</dbReference>
<feature type="transmembrane region" description="Helical" evidence="12">
    <location>
        <begin position="305"/>
        <end position="326"/>
    </location>
</feature>
<evidence type="ECO:0000313" key="16">
    <source>
        <dbReference type="EMBL" id="RKD28907.1"/>
    </source>
</evidence>
<dbReference type="PROSITE" id="PS51098">
    <property type="entry name" value="PTS_EIIB_TYPE_1"/>
    <property type="match status" value="1"/>
</dbReference>
<evidence type="ECO:0000256" key="6">
    <source>
        <dbReference type="ARBA" id="ARBA00022683"/>
    </source>
</evidence>
<dbReference type="InterPro" id="IPR018113">
    <property type="entry name" value="PTrfase_EIIB_Cys"/>
</dbReference>
<evidence type="ECO:0000256" key="12">
    <source>
        <dbReference type="SAM" id="Phobius"/>
    </source>
</evidence>
<feature type="domain" description="PTS EIIB type-1" evidence="14">
    <location>
        <begin position="27"/>
        <end position="109"/>
    </location>
</feature>
<dbReference type="EMBL" id="MCIA01000033">
    <property type="protein sequence ID" value="RKD28907.1"/>
    <property type="molecule type" value="Genomic_DNA"/>
</dbReference>
<evidence type="ECO:0000256" key="9">
    <source>
        <dbReference type="ARBA" id="ARBA00022989"/>
    </source>
</evidence>
<feature type="domain" description="PTS EIIC type-1" evidence="15">
    <location>
        <begin position="124"/>
        <end position="485"/>
    </location>
</feature>
<dbReference type="SUPFAM" id="SSF55604">
    <property type="entry name" value="Glucose permease domain IIB"/>
    <property type="match status" value="1"/>
</dbReference>
<dbReference type="GO" id="GO:0016301">
    <property type="term" value="F:kinase activity"/>
    <property type="evidence" value="ECO:0007669"/>
    <property type="project" value="UniProtKB-KW"/>
</dbReference>
<dbReference type="FunFam" id="2.70.70.10:FF:000001">
    <property type="entry name" value="PTS system glucose-specific IIA component"/>
    <property type="match status" value="1"/>
</dbReference>
<feature type="transmembrane region" description="Helical" evidence="12">
    <location>
        <begin position="263"/>
        <end position="285"/>
    </location>
</feature>
<dbReference type="InterPro" id="IPR011055">
    <property type="entry name" value="Dup_hybrid_motif"/>
</dbReference>
<dbReference type="Pfam" id="PF00367">
    <property type="entry name" value="PTS_EIIB"/>
    <property type="match status" value="1"/>
</dbReference>
<keyword evidence="10 12" id="KW-0472">Membrane</keyword>
<evidence type="ECO:0000256" key="2">
    <source>
        <dbReference type="ARBA" id="ARBA00022448"/>
    </source>
</evidence>
<keyword evidence="3" id="KW-1003">Cell membrane</keyword>
<dbReference type="GO" id="GO:0090589">
    <property type="term" value="F:protein-phosphocysteine-trehalose phosphotransferase system transporter activity"/>
    <property type="evidence" value="ECO:0007669"/>
    <property type="project" value="TreeGrafter"/>
</dbReference>
<evidence type="ECO:0000256" key="5">
    <source>
        <dbReference type="ARBA" id="ARBA00022679"/>
    </source>
</evidence>
<feature type="domain" description="PTS EIIA type-1" evidence="13">
    <location>
        <begin position="528"/>
        <end position="632"/>
    </location>
</feature>
<dbReference type="Pfam" id="PF00358">
    <property type="entry name" value="PTS_EIIA_1"/>
    <property type="match status" value="1"/>
</dbReference>
<dbReference type="NCBIfam" id="TIGR01995">
    <property type="entry name" value="PTS-II-ABC-beta"/>
    <property type="match status" value="1"/>
</dbReference>
<feature type="transmembrane region" description="Helical" evidence="12">
    <location>
        <begin position="405"/>
        <end position="425"/>
    </location>
</feature>
<dbReference type="InterPro" id="IPR001996">
    <property type="entry name" value="PTS_IIB_1"/>
</dbReference>
<gene>
    <name evidence="16" type="ORF">BET01_09205</name>
</gene>
<evidence type="ECO:0000259" key="14">
    <source>
        <dbReference type="PROSITE" id="PS51098"/>
    </source>
</evidence>
<dbReference type="Pfam" id="PF02378">
    <property type="entry name" value="PTS_EIIC"/>
    <property type="match status" value="1"/>
</dbReference>
<evidence type="ECO:0000313" key="17">
    <source>
        <dbReference type="Proteomes" id="UP000284277"/>
    </source>
</evidence>
<dbReference type="InterPro" id="IPR003352">
    <property type="entry name" value="PTS_EIIC"/>
</dbReference>
<keyword evidence="7 12" id="KW-0812">Transmembrane</keyword>
<dbReference type="InterPro" id="IPR001127">
    <property type="entry name" value="PTS_EIIA_1_perm"/>
</dbReference>
<keyword evidence="9 12" id="KW-1133">Transmembrane helix</keyword>
<dbReference type="GO" id="GO:0009401">
    <property type="term" value="P:phosphoenolpyruvate-dependent sugar phosphotransferase system"/>
    <property type="evidence" value="ECO:0007669"/>
    <property type="project" value="UniProtKB-KW"/>
</dbReference>
<dbReference type="Gene3D" id="3.30.1360.60">
    <property type="entry name" value="Glucose permease domain IIB"/>
    <property type="match status" value="1"/>
</dbReference>
<dbReference type="PROSITE" id="PS00371">
    <property type="entry name" value="PTS_EIIA_TYPE_1_HIS"/>
    <property type="match status" value="1"/>
</dbReference>
<evidence type="ECO:0000256" key="4">
    <source>
        <dbReference type="ARBA" id="ARBA00022597"/>
    </source>
</evidence>